<comment type="caution">
    <text evidence="2">The sequence shown here is derived from an EMBL/GenBank/DDBJ whole genome shotgun (WGS) entry which is preliminary data.</text>
</comment>
<evidence type="ECO:0000313" key="2">
    <source>
        <dbReference type="EMBL" id="GEL17663.1"/>
    </source>
</evidence>
<evidence type="ECO:0000313" key="3">
    <source>
        <dbReference type="Proteomes" id="UP000321328"/>
    </source>
</evidence>
<dbReference type="STRING" id="1123024.GCA_000423625_02994"/>
<dbReference type="OrthoDB" id="4569127at2"/>
<dbReference type="GO" id="GO:0004519">
    <property type="term" value="F:endonuclease activity"/>
    <property type="evidence" value="ECO:0007669"/>
    <property type="project" value="InterPro"/>
</dbReference>
<dbReference type="GO" id="GO:0009307">
    <property type="term" value="P:DNA restriction-modification system"/>
    <property type="evidence" value="ECO:0007669"/>
    <property type="project" value="InterPro"/>
</dbReference>
<reference evidence="2 3" key="1">
    <citation type="submission" date="2019-07" db="EMBL/GenBank/DDBJ databases">
        <title>Whole genome shotgun sequence of Pseudonocardia asaccharolytica NBRC 16224.</title>
        <authorList>
            <person name="Hosoyama A."/>
            <person name="Uohara A."/>
            <person name="Ohji S."/>
            <person name="Ichikawa N."/>
        </authorList>
    </citation>
    <scope>NUCLEOTIDE SEQUENCE [LARGE SCALE GENOMIC DNA]</scope>
    <source>
        <strain evidence="2 3">NBRC 16224</strain>
    </source>
</reference>
<gene>
    <name evidence="2" type="ORF">PA7_15000</name>
</gene>
<dbReference type="InterPro" id="IPR007560">
    <property type="entry name" value="Restrct_endonuc_IV_Mrr"/>
</dbReference>
<dbReference type="Proteomes" id="UP000321328">
    <property type="component" value="Unassembled WGS sequence"/>
</dbReference>
<keyword evidence="3" id="KW-1185">Reference proteome</keyword>
<dbReference type="GO" id="GO:0003677">
    <property type="term" value="F:DNA binding"/>
    <property type="evidence" value="ECO:0007669"/>
    <property type="project" value="InterPro"/>
</dbReference>
<feature type="domain" description="Restriction endonuclease type IV Mrr" evidence="1">
    <location>
        <begin position="8"/>
        <end position="87"/>
    </location>
</feature>
<dbReference type="AlphaFoldDB" id="A0A511CZG6"/>
<protein>
    <recommendedName>
        <fullName evidence="1">Restriction endonuclease type IV Mrr domain-containing protein</fullName>
    </recommendedName>
</protein>
<dbReference type="Pfam" id="PF04471">
    <property type="entry name" value="Mrr_cat"/>
    <property type="match status" value="1"/>
</dbReference>
<dbReference type="RefSeq" id="WP_028930661.1">
    <property type="nucleotide sequence ID" value="NZ_AUII01000013.1"/>
</dbReference>
<dbReference type="EMBL" id="BJVI01000011">
    <property type="protein sequence ID" value="GEL17663.1"/>
    <property type="molecule type" value="Genomic_DNA"/>
</dbReference>
<accession>A0A511CZG6</accession>
<organism evidence="2 3">
    <name type="scientific">Pseudonocardia asaccharolytica DSM 44247 = NBRC 16224</name>
    <dbReference type="NCBI Taxonomy" id="1123024"/>
    <lineage>
        <taxon>Bacteria</taxon>
        <taxon>Bacillati</taxon>
        <taxon>Actinomycetota</taxon>
        <taxon>Actinomycetes</taxon>
        <taxon>Pseudonocardiales</taxon>
        <taxon>Pseudonocardiaceae</taxon>
        <taxon>Pseudonocardia</taxon>
    </lineage>
</organism>
<sequence>MVSPQKRRGDDFERAVQDHLRSNGFPWCGRTRAGYARDHGDLHLVPGPAVIVQCKNVARLALPEWLSQLAEQVAEAGADHGVLVVKRRGVADPGRSYAVMELDAMARLLRAAGYGSELEVAG</sequence>
<name>A0A511CZG6_9PSEU</name>
<proteinExistence type="predicted"/>
<evidence type="ECO:0000259" key="1">
    <source>
        <dbReference type="Pfam" id="PF04471"/>
    </source>
</evidence>